<reference evidence="3" key="1">
    <citation type="journal article" date="2014" name="Genome Biol.">
        <title>Genome analysis of a major urban malaria vector mosquito, Anopheles stephensi.</title>
        <authorList>
            <person name="Jiang X."/>
            <person name="Peery A."/>
            <person name="Hall A.B."/>
            <person name="Sharma A."/>
            <person name="Chen X.G."/>
            <person name="Waterhouse R.M."/>
            <person name="Komissarov A."/>
            <person name="Riehle M.M."/>
            <person name="Shouche Y."/>
            <person name="Sharakhova M.V."/>
            <person name="Lawson D."/>
            <person name="Pakpour N."/>
            <person name="Arensburger P."/>
            <person name="Davidson V.L."/>
            <person name="Eiglmeier K."/>
            <person name="Emrich S."/>
            <person name="George P."/>
            <person name="Kennedy R.C."/>
            <person name="Mane S.P."/>
            <person name="Maslen G."/>
            <person name="Oringanje C."/>
            <person name="Qi Y."/>
            <person name="Settlage R."/>
            <person name="Tojo M."/>
            <person name="Tubio J.M."/>
            <person name="Unger M.F."/>
            <person name="Wang B."/>
            <person name="Vernick K.D."/>
            <person name="Ribeiro J.M."/>
            <person name="James A.A."/>
            <person name="Michel K."/>
            <person name="Riehle M.A."/>
            <person name="Luckhart S."/>
            <person name="Sharakhov I.V."/>
            <person name="Tu Z."/>
        </authorList>
    </citation>
    <scope>NUCLEOTIDE SEQUENCE [LARGE SCALE GENOMIC DNA]</scope>
    <source>
        <strain evidence="3">Indian</strain>
    </source>
</reference>
<dbReference type="VEuPathDB" id="VectorBase:ASTE008986"/>
<protein>
    <submittedName>
        <fullName evidence="2">Uncharacterized protein</fullName>
    </submittedName>
</protein>
<dbReference type="VEuPathDB" id="VectorBase:ASTEI20_034481"/>
<proteinExistence type="predicted"/>
<feature type="compositionally biased region" description="Polar residues" evidence="1">
    <location>
        <begin position="157"/>
        <end position="173"/>
    </location>
</feature>
<feature type="compositionally biased region" description="Low complexity" evidence="1">
    <location>
        <begin position="26"/>
        <end position="48"/>
    </location>
</feature>
<name>A0A182YQW0_ANOST</name>
<feature type="region of interest" description="Disordered" evidence="1">
    <location>
        <begin position="154"/>
        <end position="173"/>
    </location>
</feature>
<feature type="compositionally biased region" description="Polar residues" evidence="1">
    <location>
        <begin position="1"/>
        <end position="10"/>
    </location>
</feature>
<dbReference type="EnsemblMetazoa" id="ASTEI10846-RA">
    <property type="protein sequence ID" value="ASTEI10846-PA"/>
    <property type="gene ID" value="ASTEI10846"/>
</dbReference>
<evidence type="ECO:0000313" key="2">
    <source>
        <dbReference type="EnsemblMetazoa" id="ASTEI10846-PA"/>
    </source>
</evidence>
<feature type="region of interest" description="Disordered" evidence="1">
    <location>
        <begin position="1"/>
        <end position="48"/>
    </location>
</feature>
<evidence type="ECO:0000313" key="3">
    <source>
        <dbReference type="Proteomes" id="UP000076408"/>
    </source>
</evidence>
<sequence length="173" mass="17087">MGISSGSATVKSPLGSGELKPPTPHNGTNGSNTTLNNNNNNSKVANANAGIAHAKKTIEKVAAVLKAAATATADTTSSQRSTSTTATTTSTSSSVPTFGSRDVESNGKPQKEDKPSVAPPGEALSVATGVNRVANPSHPDSSIVTSVTTASITSVTGTNGSSRNSPASIVNVG</sequence>
<feature type="compositionally biased region" description="Low complexity" evidence="1">
    <location>
        <begin position="67"/>
        <end position="94"/>
    </location>
</feature>
<dbReference type="STRING" id="30069.A0A182YQW0"/>
<keyword evidence="3" id="KW-1185">Reference proteome</keyword>
<evidence type="ECO:0000256" key="1">
    <source>
        <dbReference type="SAM" id="MobiDB-lite"/>
    </source>
</evidence>
<reference evidence="2" key="2">
    <citation type="submission" date="2020-05" db="UniProtKB">
        <authorList>
            <consortium name="EnsemblMetazoa"/>
        </authorList>
    </citation>
    <scope>IDENTIFICATION</scope>
    <source>
        <strain evidence="2">Indian</strain>
    </source>
</reference>
<dbReference type="Proteomes" id="UP000076408">
    <property type="component" value="Unassembled WGS sequence"/>
</dbReference>
<feature type="region of interest" description="Disordered" evidence="1">
    <location>
        <begin position="67"/>
        <end position="124"/>
    </location>
</feature>
<dbReference type="VEuPathDB" id="VectorBase:ASTEI10846"/>
<accession>A0A182YQW0</accession>
<dbReference type="AlphaFoldDB" id="A0A182YQW0"/>
<organism evidence="2 3">
    <name type="scientific">Anopheles stephensi</name>
    <name type="common">Indo-Pakistan malaria mosquito</name>
    <dbReference type="NCBI Taxonomy" id="30069"/>
    <lineage>
        <taxon>Eukaryota</taxon>
        <taxon>Metazoa</taxon>
        <taxon>Ecdysozoa</taxon>
        <taxon>Arthropoda</taxon>
        <taxon>Hexapoda</taxon>
        <taxon>Insecta</taxon>
        <taxon>Pterygota</taxon>
        <taxon>Neoptera</taxon>
        <taxon>Endopterygota</taxon>
        <taxon>Diptera</taxon>
        <taxon>Nematocera</taxon>
        <taxon>Culicoidea</taxon>
        <taxon>Culicidae</taxon>
        <taxon>Anophelinae</taxon>
        <taxon>Anopheles</taxon>
    </lineage>
</organism>
<feature type="compositionally biased region" description="Basic and acidic residues" evidence="1">
    <location>
        <begin position="101"/>
        <end position="115"/>
    </location>
</feature>